<dbReference type="GO" id="GO:0008713">
    <property type="term" value="F:ADP-heptose-lipopolysaccharide heptosyltransferase activity"/>
    <property type="evidence" value="ECO:0007669"/>
    <property type="project" value="TreeGrafter"/>
</dbReference>
<dbReference type="RefSeq" id="WP_105040555.1">
    <property type="nucleotide sequence ID" value="NZ_PPSL01000005.1"/>
</dbReference>
<dbReference type="OrthoDB" id="9768048at2"/>
<dbReference type="EMBL" id="PPSL01000005">
    <property type="protein sequence ID" value="PQJ09783.1"/>
    <property type="molecule type" value="Genomic_DNA"/>
</dbReference>
<dbReference type="InterPro" id="IPR002201">
    <property type="entry name" value="Glyco_trans_9"/>
</dbReference>
<dbReference type="Pfam" id="PF01075">
    <property type="entry name" value="Glyco_transf_9"/>
    <property type="match status" value="1"/>
</dbReference>
<accession>A0A2S7SSA2</accession>
<evidence type="ECO:0000313" key="4">
    <source>
        <dbReference type="Proteomes" id="UP000239872"/>
    </source>
</evidence>
<evidence type="ECO:0000256" key="2">
    <source>
        <dbReference type="ARBA" id="ARBA00022679"/>
    </source>
</evidence>
<dbReference type="SUPFAM" id="SSF53756">
    <property type="entry name" value="UDP-Glycosyltransferase/glycogen phosphorylase"/>
    <property type="match status" value="1"/>
</dbReference>
<sequence length="336" mass="38290">MYKFLVIQTAFTGDVVLATAILEKIHQFYPDAQIDFLLRKGNEGLLRDHPFITNLLIWDKRKQKKRNLLKMAMRVRKEQYTHIINPHRFPTSGFMMFFSGAQYTAGFDKNPFAFSFTKKAPHNIAEPHAKEYIMEVERYQLLIEDITDKTAAQPKLYPTPGDYAAAKPYQDGPYICIAPSSVWFTKRYPAERWAELLDLLPAQYNVYLVGGPDDKELSQSIIDMSGNKKAINLSGKMNYLESCALMQGADMNYTNDSAPLHFAVAMDAPVTGVFCSTISSFGFGPTHSKGRIVEIDYPLYCRPCGLHGRKRCPEGHFKCALDIKDEQLLWWISKTT</sequence>
<dbReference type="PANTHER" id="PTHR30160">
    <property type="entry name" value="TETRAACYLDISACCHARIDE 4'-KINASE-RELATED"/>
    <property type="match status" value="1"/>
</dbReference>
<dbReference type="CDD" id="cd03789">
    <property type="entry name" value="GT9_LPS_heptosyltransferase"/>
    <property type="match status" value="1"/>
</dbReference>
<dbReference type="PANTHER" id="PTHR30160:SF1">
    <property type="entry name" value="LIPOPOLYSACCHARIDE 1,2-N-ACETYLGLUCOSAMINETRANSFERASE-RELATED"/>
    <property type="match status" value="1"/>
</dbReference>
<dbReference type="GO" id="GO:0009244">
    <property type="term" value="P:lipopolysaccharide core region biosynthetic process"/>
    <property type="evidence" value="ECO:0007669"/>
    <property type="project" value="TreeGrafter"/>
</dbReference>
<dbReference type="Proteomes" id="UP000239872">
    <property type="component" value="Unassembled WGS sequence"/>
</dbReference>
<evidence type="ECO:0000313" key="3">
    <source>
        <dbReference type="EMBL" id="PQJ09783.1"/>
    </source>
</evidence>
<protein>
    <submittedName>
        <fullName evidence="3">Heptosyltransferase</fullName>
    </submittedName>
</protein>
<dbReference type="InterPro" id="IPR051199">
    <property type="entry name" value="LPS_LOS_Heptosyltrfase"/>
</dbReference>
<organism evidence="3 4">
    <name type="scientific">Flavipsychrobacter stenotrophus</name>
    <dbReference type="NCBI Taxonomy" id="2077091"/>
    <lineage>
        <taxon>Bacteria</taxon>
        <taxon>Pseudomonadati</taxon>
        <taxon>Bacteroidota</taxon>
        <taxon>Chitinophagia</taxon>
        <taxon>Chitinophagales</taxon>
        <taxon>Chitinophagaceae</taxon>
        <taxon>Flavipsychrobacter</taxon>
    </lineage>
</organism>
<dbReference type="AlphaFoldDB" id="A0A2S7SSA2"/>
<gene>
    <name evidence="3" type="ORF">CJD36_017805</name>
</gene>
<name>A0A2S7SSA2_9BACT</name>
<dbReference type="GO" id="GO:0005829">
    <property type="term" value="C:cytosol"/>
    <property type="evidence" value="ECO:0007669"/>
    <property type="project" value="TreeGrafter"/>
</dbReference>
<proteinExistence type="predicted"/>
<keyword evidence="4" id="KW-1185">Reference proteome</keyword>
<reference evidence="3 4" key="1">
    <citation type="submission" date="2018-01" db="EMBL/GenBank/DDBJ databases">
        <title>A novel member of the phylum Bacteroidetes isolated from glacier ice.</title>
        <authorList>
            <person name="Liu Q."/>
            <person name="Xin Y.-H."/>
        </authorList>
    </citation>
    <scope>NUCLEOTIDE SEQUENCE [LARGE SCALE GENOMIC DNA]</scope>
    <source>
        <strain evidence="3 4">RB1R16</strain>
    </source>
</reference>
<comment type="caution">
    <text evidence="3">The sequence shown here is derived from an EMBL/GenBank/DDBJ whole genome shotgun (WGS) entry which is preliminary data.</text>
</comment>
<keyword evidence="2 3" id="KW-0808">Transferase</keyword>
<keyword evidence="1" id="KW-0328">Glycosyltransferase</keyword>
<dbReference type="Gene3D" id="3.40.50.2000">
    <property type="entry name" value="Glycogen Phosphorylase B"/>
    <property type="match status" value="2"/>
</dbReference>
<evidence type="ECO:0000256" key="1">
    <source>
        <dbReference type="ARBA" id="ARBA00022676"/>
    </source>
</evidence>